<proteinExistence type="predicted"/>
<evidence type="ECO:0000313" key="5">
    <source>
        <dbReference type="EMBL" id="KAE9027763.1"/>
    </source>
</evidence>
<reference evidence="6 7" key="1">
    <citation type="submission" date="2018-09" db="EMBL/GenBank/DDBJ databases">
        <title>Genomic investigation of the strawberry pathogen Phytophthora fragariae indicates pathogenicity is determined by transcriptional variation in three key races.</title>
        <authorList>
            <person name="Adams T.M."/>
            <person name="Armitage A.D."/>
            <person name="Sobczyk M.K."/>
            <person name="Bates H.J."/>
            <person name="Dunwell J.M."/>
            <person name="Nellist C.F."/>
            <person name="Harrison R.J."/>
        </authorList>
    </citation>
    <scope>NUCLEOTIDE SEQUENCE [LARGE SCALE GENOMIC DNA]</scope>
    <source>
        <strain evidence="5 6">SCRP249</strain>
        <strain evidence="4 7">SCRP324</strain>
    </source>
</reference>
<name>A0A6A3LQG4_9STRA</name>
<feature type="region of interest" description="Disordered" evidence="1">
    <location>
        <begin position="35"/>
        <end position="54"/>
    </location>
</feature>
<accession>A0A6A3LQG4</accession>
<dbReference type="InterPro" id="IPR003609">
    <property type="entry name" value="Pan_app"/>
</dbReference>
<evidence type="ECO:0000259" key="3">
    <source>
        <dbReference type="PROSITE" id="PS50948"/>
    </source>
</evidence>
<dbReference type="Pfam" id="PF00024">
    <property type="entry name" value="PAN_1"/>
    <property type="match status" value="1"/>
</dbReference>
<dbReference type="OrthoDB" id="89278at2759"/>
<feature type="chain" id="PRO_5033522065" description="Apple domain-containing protein" evidence="2">
    <location>
        <begin position="31"/>
        <end position="193"/>
    </location>
</feature>
<evidence type="ECO:0000313" key="7">
    <source>
        <dbReference type="Proteomes" id="UP000435112"/>
    </source>
</evidence>
<keyword evidence="2" id="KW-0732">Signal</keyword>
<feature type="signal peptide" evidence="2">
    <location>
        <begin position="1"/>
        <end position="30"/>
    </location>
</feature>
<organism evidence="4 7">
    <name type="scientific">Phytophthora rubi</name>
    <dbReference type="NCBI Taxonomy" id="129364"/>
    <lineage>
        <taxon>Eukaryota</taxon>
        <taxon>Sar</taxon>
        <taxon>Stramenopiles</taxon>
        <taxon>Oomycota</taxon>
        <taxon>Peronosporomycetes</taxon>
        <taxon>Peronosporales</taxon>
        <taxon>Peronosporaceae</taxon>
        <taxon>Phytophthora</taxon>
    </lineage>
</organism>
<comment type="caution">
    <text evidence="4">The sequence shown here is derived from an EMBL/GenBank/DDBJ whole genome shotgun (WGS) entry which is preliminary data.</text>
</comment>
<dbReference type="Proteomes" id="UP000435112">
    <property type="component" value="Unassembled WGS sequence"/>
</dbReference>
<protein>
    <recommendedName>
        <fullName evidence="3">Apple domain-containing protein</fullName>
    </recommendedName>
</protein>
<feature type="domain" description="Apple" evidence="3">
    <location>
        <begin position="120"/>
        <end position="193"/>
    </location>
</feature>
<dbReference type="AlphaFoldDB" id="A0A6A3LQG4"/>
<dbReference type="SUPFAM" id="SSF57414">
    <property type="entry name" value="Hairpin loop containing domain-like"/>
    <property type="match status" value="1"/>
</dbReference>
<dbReference type="Proteomes" id="UP000429607">
    <property type="component" value="Unassembled WGS sequence"/>
</dbReference>
<gene>
    <name evidence="5" type="ORF">PR001_g11893</name>
    <name evidence="4" type="ORF">PR002_g12216</name>
</gene>
<evidence type="ECO:0000313" key="4">
    <source>
        <dbReference type="EMBL" id="KAE9021566.1"/>
    </source>
</evidence>
<dbReference type="PROSITE" id="PS50948">
    <property type="entry name" value="PAN"/>
    <property type="match status" value="1"/>
</dbReference>
<sequence>MRRTPCLDMAPRLLVLTALAILLCLSCVSALQPGSKTAETPPKPQQVAHSAPSAFGASDNDDCSSLTGPFCAHTGSMTFFASYMTPISPSDLKQKGRDVSRRSAATKAEDGVAKWQRKKCFFRHFSSSWMDSGGDANDLMNQQVASVDECEQLCCEHPGCQSFTFWRGRTCFLRAKSKTPRQDVDSFSGIRLI</sequence>
<evidence type="ECO:0000256" key="2">
    <source>
        <dbReference type="SAM" id="SignalP"/>
    </source>
</evidence>
<evidence type="ECO:0000313" key="6">
    <source>
        <dbReference type="Proteomes" id="UP000429607"/>
    </source>
</evidence>
<evidence type="ECO:0000256" key="1">
    <source>
        <dbReference type="SAM" id="MobiDB-lite"/>
    </source>
</evidence>
<dbReference type="Gene3D" id="3.50.4.10">
    <property type="entry name" value="Hepatocyte Growth Factor"/>
    <property type="match status" value="1"/>
</dbReference>
<dbReference type="EMBL" id="QXFU01000760">
    <property type="protein sequence ID" value="KAE9021566.1"/>
    <property type="molecule type" value="Genomic_DNA"/>
</dbReference>
<dbReference type="EMBL" id="QXFV01000751">
    <property type="protein sequence ID" value="KAE9027763.1"/>
    <property type="molecule type" value="Genomic_DNA"/>
</dbReference>